<sequence length="67" mass="7122">MTRTSNCSVSVWLGGDDLATTACLISKLIAEEEAKIWDFSDLTFAFGDVCWSGSAEAEAVGASRNES</sequence>
<gene>
    <name evidence="1" type="ORF">SAMN05444169_2845</name>
</gene>
<organism evidence="1 2">
    <name type="scientific">Bradyrhizobium erythrophlei</name>
    <dbReference type="NCBI Taxonomy" id="1437360"/>
    <lineage>
        <taxon>Bacteria</taxon>
        <taxon>Pseudomonadati</taxon>
        <taxon>Pseudomonadota</taxon>
        <taxon>Alphaproteobacteria</taxon>
        <taxon>Hyphomicrobiales</taxon>
        <taxon>Nitrobacteraceae</taxon>
        <taxon>Bradyrhizobium</taxon>
    </lineage>
</organism>
<proteinExistence type="predicted"/>
<dbReference type="AlphaFoldDB" id="A0A1M5KGH3"/>
<reference evidence="1 2" key="1">
    <citation type="submission" date="2016-11" db="EMBL/GenBank/DDBJ databases">
        <authorList>
            <person name="Jaros S."/>
            <person name="Januszkiewicz K."/>
            <person name="Wedrychowicz H."/>
        </authorList>
    </citation>
    <scope>NUCLEOTIDE SEQUENCE [LARGE SCALE GENOMIC DNA]</scope>
    <source>
        <strain evidence="1 2">GAS242</strain>
    </source>
</reference>
<evidence type="ECO:0000313" key="1">
    <source>
        <dbReference type="EMBL" id="SHG51837.1"/>
    </source>
</evidence>
<evidence type="ECO:0000313" key="2">
    <source>
        <dbReference type="Proteomes" id="UP000190675"/>
    </source>
</evidence>
<dbReference type="EMBL" id="LT670818">
    <property type="protein sequence ID" value="SHG51837.1"/>
    <property type="molecule type" value="Genomic_DNA"/>
</dbReference>
<dbReference type="Proteomes" id="UP000190675">
    <property type="component" value="Chromosome I"/>
</dbReference>
<accession>A0A1M5KGH3</accession>
<name>A0A1M5KGH3_9BRAD</name>
<protein>
    <submittedName>
        <fullName evidence="1">Uncharacterized protein</fullName>
    </submittedName>
</protein>